<dbReference type="EMBL" id="CP121308">
    <property type="protein sequence ID" value="WFP89703.1"/>
    <property type="molecule type" value="Genomic_DNA"/>
</dbReference>
<dbReference type="Proteomes" id="UP001214094">
    <property type="component" value="Chromosome"/>
</dbReference>
<protein>
    <submittedName>
        <fullName evidence="1">Uncharacterized protein</fullName>
    </submittedName>
</protein>
<name>A0ABY8HC79_ENSAD</name>
<reference evidence="1 2" key="1">
    <citation type="submission" date="2023-03" db="EMBL/GenBank/DDBJ databases">
        <title>Comparative genome and transcriptome analysis combination mining strategies for increasing vitamin B12 production of Ensifer adhaerens strain.</title>
        <authorList>
            <person name="Yongheng L."/>
        </authorList>
    </citation>
    <scope>NUCLEOTIDE SEQUENCE [LARGE SCALE GENOMIC DNA]</scope>
    <source>
        <strain evidence="1 2">Casida A-T305</strain>
    </source>
</reference>
<organism evidence="1 2">
    <name type="scientific">Ensifer adhaerens</name>
    <name type="common">Sinorhizobium morelense</name>
    <dbReference type="NCBI Taxonomy" id="106592"/>
    <lineage>
        <taxon>Bacteria</taxon>
        <taxon>Pseudomonadati</taxon>
        <taxon>Pseudomonadota</taxon>
        <taxon>Alphaproteobacteria</taxon>
        <taxon>Hyphomicrobiales</taxon>
        <taxon>Rhizobiaceae</taxon>
        <taxon>Sinorhizobium/Ensifer group</taxon>
        <taxon>Ensifer</taxon>
    </lineage>
</organism>
<accession>A0ABY8HC79</accession>
<keyword evidence="2" id="KW-1185">Reference proteome</keyword>
<dbReference type="RefSeq" id="WP_034797846.1">
    <property type="nucleotide sequence ID" value="NZ_CP015880.1"/>
</dbReference>
<evidence type="ECO:0000313" key="1">
    <source>
        <dbReference type="EMBL" id="WFP89703.1"/>
    </source>
</evidence>
<evidence type="ECO:0000313" key="2">
    <source>
        <dbReference type="Proteomes" id="UP001214094"/>
    </source>
</evidence>
<gene>
    <name evidence="1" type="ORF">P4B07_14185</name>
</gene>
<proteinExistence type="predicted"/>
<dbReference type="GeneID" id="29519063"/>
<sequence length="71" mass="7888">MQNQLGNTPEEITHSMAEAMRFAGDGCTERDLLLRGFTRQEILKHGDAARETAFARSLSSIPTRVQARRAA</sequence>